<accession>A0AAD5L9B7</accession>
<feature type="compositionally biased region" description="Low complexity" evidence="6">
    <location>
        <begin position="22"/>
        <end position="60"/>
    </location>
</feature>
<reference evidence="8 9" key="1">
    <citation type="submission" date="2022-05" db="EMBL/GenBank/DDBJ databases">
        <title>A multi-omics perspective on studying reproductive biology in Daphnia sinensis.</title>
        <authorList>
            <person name="Jia J."/>
        </authorList>
    </citation>
    <scope>NUCLEOTIDE SEQUENCE [LARGE SCALE GENOMIC DNA]</scope>
    <source>
        <strain evidence="8 9">WSL</strain>
    </source>
</reference>
<evidence type="ECO:0000256" key="6">
    <source>
        <dbReference type="SAM" id="MobiDB-lite"/>
    </source>
</evidence>
<dbReference type="InterPro" id="IPR012677">
    <property type="entry name" value="Nucleotide-bd_a/b_plait_sf"/>
</dbReference>
<evidence type="ECO:0000313" key="9">
    <source>
        <dbReference type="Proteomes" id="UP000820818"/>
    </source>
</evidence>
<feature type="compositionally biased region" description="Low complexity" evidence="6">
    <location>
        <begin position="116"/>
        <end position="129"/>
    </location>
</feature>
<feature type="region of interest" description="Disordered" evidence="6">
    <location>
        <begin position="457"/>
        <end position="480"/>
    </location>
</feature>
<evidence type="ECO:0000256" key="5">
    <source>
        <dbReference type="PROSITE-ProRule" id="PRU00176"/>
    </source>
</evidence>
<dbReference type="EMBL" id="WJBH02000009">
    <property type="protein sequence ID" value="KAI9553458.1"/>
    <property type="molecule type" value="Genomic_DNA"/>
</dbReference>
<feature type="compositionally biased region" description="Gly residues" evidence="6">
    <location>
        <begin position="257"/>
        <end position="269"/>
    </location>
</feature>
<dbReference type="SMART" id="SM00360">
    <property type="entry name" value="RRM"/>
    <property type="match status" value="2"/>
</dbReference>
<feature type="compositionally biased region" description="Basic and acidic residues" evidence="6">
    <location>
        <begin position="467"/>
        <end position="476"/>
    </location>
</feature>
<dbReference type="Proteomes" id="UP000820818">
    <property type="component" value="Linkage Group LG9"/>
</dbReference>
<gene>
    <name evidence="8" type="ORF">GHT06_021366</name>
</gene>
<keyword evidence="2 5" id="KW-0694">RNA-binding</keyword>
<feature type="region of interest" description="Disordered" evidence="6">
    <location>
        <begin position="610"/>
        <end position="640"/>
    </location>
</feature>
<evidence type="ECO:0000256" key="3">
    <source>
        <dbReference type="ARBA" id="ARBA00037469"/>
    </source>
</evidence>
<dbReference type="Gene3D" id="3.30.70.330">
    <property type="match status" value="2"/>
</dbReference>
<feature type="compositionally biased region" description="Polar residues" evidence="6">
    <location>
        <begin position="164"/>
        <end position="175"/>
    </location>
</feature>
<dbReference type="InterPro" id="IPR002343">
    <property type="entry name" value="Hud_Sxl_RNA"/>
</dbReference>
<dbReference type="PRINTS" id="PR00961">
    <property type="entry name" value="HUDSXLRNA"/>
</dbReference>
<evidence type="ECO:0000256" key="1">
    <source>
        <dbReference type="ARBA" id="ARBA00022737"/>
    </source>
</evidence>
<dbReference type="GO" id="GO:1990904">
    <property type="term" value="C:ribonucleoprotein complex"/>
    <property type="evidence" value="ECO:0007669"/>
    <property type="project" value="InterPro"/>
</dbReference>
<feature type="compositionally biased region" description="Low complexity" evidence="6">
    <location>
        <begin position="67"/>
        <end position="81"/>
    </location>
</feature>
<dbReference type="PROSITE" id="PS50102">
    <property type="entry name" value="RRM"/>
    <property type="match status" value="2"/>
</dbReference>
<feature type="compositionally biased region" description="Low complexity" evidence="6">
    <location>
        <begin position="270"/>
        <end position="289"/>
    </location>
</feature>
<feature type="compositionally biased region" description="Low complexity" evidence="6">
    <location>
        <begin position="618"/>
        <end position="634"/>
    </location>
</feature>
<feature type="compositionally biased region" description="Polar residues" evidence="6">
    <location>
        <begin position="97"/>
        <end position="106"/>
    </location>
</feature>
<feature type="compositionally biased region" description="Basic residues" evidence="6">
    <location>
        <begin position="580"/>
        <end position="592"/>
    </location>
</feature>
<organism evidence="8 9">
    <name type="scientific">Daphnia sinensis</name>
    <dbReference type="NCBI Taxonomy" id="1820382"/>
    <lineage>
        <taxon>Eukaryota</taxon>
        <taxon>Metazoa</taxon>
        <taxon>Ecdysozoa</taxon>
        <taxon>Arthropoda</taxon>
        <taxon>Crustacea</taxon>
        <taxon>Branchiopoda</taxon>
        <taxon>Diplostraca</taxon>
        <taxon>Cladocera</taxon>
        <taxon>Anomopoda</taxon>
        <taxon>Daphniidae</taxon>
        <taxon>Daphnia</taxon>
        <taxon>Daphnia similis group</taxon>
    </lineage>
</organism>
<sequence length="640" mass="65279">MSQSVQLDAHSIDTPRSAVAEPLSLDTLPSSLSEETSDMSSSNALAASTAAANSEKTTSNRVVVPRTTSTLTSSTATTTAAGGSNSHLPSAGHQQHRTAVNRSNTSGGEGGLVMVATSLATSTTPSSRANSAEPFSNGGGGGGGGSGSSSGGAARSAGGGSRATRTNTTAQTSQGAIYRASMAGGGGSGSGGVGGGGSGGSSRIASHVSPPHLASYQASTTGSFPYGAGVGGSNNSSNSSSSTGTGSQGYSSSTSGVGVGGSGNGGGGANSNPATATTTATTGGSTNNSDQLSRTNLYIRGLTPNTTDKDLEELCRKFGTIISTKAILDKNTNKCKGYGFVDFDSPSAAESAVKALQLQGIQAQMAKVIVKQQEQDPTNLYLANLPPHITEQDLHDMLYKYGTVISTRVLRDGGSQSRGVGFARMESREKCDEIISIFNGKSLAGSTQPLLVKFADGGNKNKRQHKTHEQRWRDAADGPGGLLSAYDSPVHPNGLPALLSHMQLGRNFPHQMSPFPIGPNGAPWLGQYIVQPPMHQQMEMLTSGMDPSMQYIPQLTTHLSSLHVSSPGNPYAMGPSAHGGHGHHHHHHHHHSAYQAAALYQASQSQAAVMGPNSLSMAPESDPSASATASPDEPFSYGAM</sequence>
<feature type="domain" description="RRM" evidence="7">
    <location>
        <begin position="378"/>
        <end position="457"/>
    </location>
</feature>
<feature type="compositionally biased region" description="Gly residues" evidence="6">
    <location>
        <begin position="137"/>
        <end position="150"/>
    </location>
</feature>
<feature type="domain" description="RRM" evidence="7">
    <location>
        <begin position="295"/>
        <end position="375"/>
    </location>
</feature>
<keyword evidence="9" id="KW-1185">Reference proteome</keyword>
<dbReference type="InterPro" id="IPR000504">
    <property type="entry name" value="RRM_dom"/>
</dbReference>
<protein>
    <recommendedName>
        <fullName evidence="4">Protein alan shepard</fullName>
    </recommendedName>
</protein>
<dbReference type="PANTHER" id="PTHR24012">
    <property type="entry name" value="RNA BINDING PROTEIN"/>
    <property type="match status" value="1"/>
</dbReference>
<keyword evidence="1" id="KW-0677">Repeat</keyword>
<dbReference type="CDD" id="cd12243">
    <property type="entry name" value="RRM1_MSSP"/>
    <property type="match status" value="1"/>
</dbReference>
<evidence type="ECO:0000256" key="4">
    <source>
        <dbReference type="ARBA" id="ARBA00039536"/>
    </source>
</evidence>
<dbReference type="CDD" id="cd12244">
    <property type="entry name" value="RRM2_MSSP"/>
    <property type="match status" value="1"/>
</dbReference>
<comment type="function">
    <text evidence="3">Has a role in the perception of gravity.</text>
</comment>
<feature type="compositionally biased region" description="Gly residues" evidence="6">
    <location>
        <begin position="183"/>
        <end position="200"/>
    </location>
</feature>
<dbReference type="Pfam" id="PF00076">
    <property type="entry name" value="RRM_1"/>
    <property type="match status" value="2"/>
</dbReference>
<dbReference type="AlphaFoldDB" id="A0AAD5L9B7"/>
<evidence type="ECO:0000256" key="2">
    <source>
        <dbReference type="ARBA" id="ARBA00022884"/>
    </source>
</evidence>
<feature type="region of interest" description="Disordered" evidence="6">
    <location>
        <begin position="232"/>
        <end position="292"/>
    </location>
</feature>
<dbReference type="FunFam" id="3.30.70.330:FF:000482">
    <property type="entry name" value="SUPpressor"/>
    <property type="match status" value="1"/>
</dbReference>
<dbReference type="InterPro" id="IPR035979">
    <property type="entry name" value="RBD_domain_sf"/>
</dbReference>
<dbReference type="FunFam" id="3.30.70.330:FF:000012">
    <property type="entry name" value="RNA-binding motif, single-stranded-interacting protein 3 isoform 1"/>
    <property type="match status" value="1"/>
</dbReference>
<comment type="caution">
    <text evidence="8">The sequence shown here is derived from an EMBL/GenBank/DDBJ whole genome shotgun (WGS) entry which is preliminary data.</text>
</comment>
<dbReference type="SUPFAM" id="SSF54928">
    <property type="entry name" value="RNA-binding domain, RBD"/>
    <property type="match status" value="2"/>
</dbReference>
<dbReference type="GO" id="GO:0003723">
    <property type="term" value="F:RNA binding"/>
    <property type="evidence" value="ECO:0007669"/>
    <property type="project" value="UniProtKB-UniRule"/>
</dbReference>
<proteinExistence type="predicted"/>
<feature type="region of interest" description="Disordered" evidence="6">
    <location>
        <begin position="564"/>
        <end position="594"/>
    </location>
</feature>
<evidence type="ECO:0000259" key="7">
    <source>
        <dbReference type="PROSITE" id="PS50102"/>
    </source>
</evidence>
<feature type="compositionally biased region" description="Low complexity" evidence="6">
    <location>
        <begin position="233"/>
        <end position="256"/>
    </location>
</feature>
<name>A0AAD5L9B7_9CRUS</name>
<evidence type="ECO:0000313" key="8">
    <source>
        <dbReference type="EMBL" id="KAI9553458.1"/>
    </source>
</evidence>
<feature type="region of interest" description="Disordered" evidence="6">
    <location>
        <begin position="1"/>
        <end position="216"/>
    </location>
</feature>